<dbReference type="AlphaFoldDB" id="A0A936ZG03"/>
<organism evidence="1 2">
    <name type="scientific">Ramlibacter aurantiacus</name>
    <dbReference type="NCBI Taxonomy" id="2801330"/>
    <lineage>
        <taxon>Bacteria</taxon>
        <taxon>Pseudomonadati</taxon>
        <taxon>Pseudomonadota</taxon>
        <taxon>Betaproteobacteria</taxon>
        <taxon>Burkholderiales</taxon>
        <taxon>Comamonadaceae</taxon>
        <taxon>Ramlibacter</taxon>
    </lineage>
</organism>
<reference evidence="1" key="1">
    <citation type="submission" date="2021-01" db="EMBL/GenBank/DDBJ databases">
        <title>Ramlibacter sp. strain AW1 16S ribosomal RNA gene Genome sequencing and assembly.</title>
        <authorList>
            <person name="Kang M."/>
        </authorList>
    </citation>
    <scope>NUCLEOTIDE SEQUENCE</scope>
    <source>
        <strain evidence="1">AW1</strain>
    </source>
</reference>
<dbReference type="GO" id="GO:0008270">
    <property type="term" value="F:zinc ion binding"/>
    <property type="evidence" value="ECO:0007669"/>
    <property type="project" value="InterPro"/>
</dbReference>
<gene>
    <name evidence="1" type="ORF">JI739_07765</name>
</gene>
<dbReference type="GO" id="GO:0006260">
    <property type="term" value="P:DNA replication"/>
    <property type="evidence" value="ECO:0007669"/>
    <property type="project" value="InterPro"/>
</dbReference>
<dbReference type="RefSeq" id="WP_201683222.1">
    <property type="nucleotide sequence ID" value="NZ_JAEQNA010000001.1"/>
</dbReference>
<evidence type="ECO:0000313" key="1">
    <source>
        <dbReference type="EMBL" id="MBL0420237.1"/>
    </source>
</evidence>
<accession>A0A936ZG03</accession>
<keyword evidence="2" id="KW-1185">Reference proteome</keyword>
<name>A0A936ZG03_9BURK</name>
<dbReference type="InterPro" id="IPR036977">
    <property type="entry name" value="DNA_primase_Znf_CHC2"/>
</dbReference>
<dbReference type="SUPFAM" id="SSF57783">
    <property type="entry name" value="Zinc beta-ribbon"/>
    <property type="match status" value="1"/>
</dbReference>
<evidence type="ECO:0000313" key="2">
    <source>
        <dbReference type="Proteomes" id="UP000613011"/>
    </source>
</evidence>
<comment type="caution">
    <text evidence="1">The sequence shown here is derived from an EMBL/GenBank/DDBJ whole genome shotgun (WGS) entry which is preliminary data.</text>
</comment>
<dbReference type="GO" id="GO:0003677">
    <property type="term" value="F:DNA binding"/>
    <property type="evidence" value="ECO:0007669"/>
    <property type="project" value="InterPro"/>
</dbReference>
<dbReference type="EMBL" id="JAEQNA010000001">
    <property type="protein sequence ID" value="MBL0420237.1"/>
    <property type="molecule type" value="Genomic_DNA"/>
</dbReference>
<evidence type="ECO:0008006" key="3">
    <source>
        <dbReference type="Google" id="ProtNLM"/>
    </source>
</evidence>
<protein>
    <recommendedName>
        <fullName evidence="3">Virulence-associated protein E</fullName>
    </recommendedName>
</protein>
<dbReference type="Proteomes" id="UP000613011">
    <property type="component" value="Unassembled WGS sequence"/>
</dbReference>
<sequence length="144" mass="15693">MVMTPIERVLGRLEKPRQRQPGQWSARCPAHADKGPSLSIRETSDGVVLLHCFAGCLPYEVTEAMGLDLPDLFPERDRRPATAPKKLARLLTAGQALELLDAESNLVAVVAGNIGYGSAITSEDRQRVITAAARIAYLRQEVMA</sequence>
<dbReference type="Gene3D" id="3.90.580.10">
    <property type="entry name" value="Zinc finger, CHC2-type domain"/>
    <property type="match status" value="1"/>
</dbReference>
<proteinExistence type="predicted"/>